<dbReference type="Pfam" id="PF08241">
    <property type="entry name" value="Methyltransf_11"/>
    <property type="match status" value="1"/>
</dbReference>
<organism evidence="2 3">
    <name type="scientific">Plebeiibacterium sediminum</name>
    <dbReference type="NCBI Taxonomy" id="2992112"/>
    <lineage>
        <taxon>Bacteria</taxon>
        <taxon>Pseudomonadati</taxon>
        <taxon>Bacteroidota</taxon>
        <taxon>Bacteroidia</taxon>
        <taxon>Marinilabiliales</taxon>
        <taxon>Marinilabiliaceae</taxon>
        <taxon>Plebeiibacterium</taxon>
    </lineage>
</organism>
<accession>A0AAE3SFV1</accession>
<protein>
    <submittedName>
        <fullName evidence="2">Methyltransferase domain-containing protein</fullName>
    </submittedName>
</protein>
<feature type="domain" description="Methyltransferase type 11" evidence="1">
    <location>
        <begin position="53"/>
        <end position="103"/>
    </location>
</feature>
<dbReference type="Proteomes" id="UP001209229">
    <property type="component" value="Unassembled WGS sequence"/>
</dbReference>
<dbReference type="EMBL" id="JAPDPJ010000030">
    <property type="protein sequence ID" value="MCW3787472.1"/>
    <property type="molecule type" value="Genomic_DNA"/>
</dbReference>
<dbReference type="RefSeq" id="WP_301191037.1">
    <property type="nucleotide sequence ID" value="NZ_JAPDPJ010000030.1"/>
</dbReference>
<proteinExistence type="predicted"/>
<dbReference type="Gene3D" id="3.40.50.150">
    <property type="entry name" value="Vaccinia Virus protein VP39"/>
    <property type="match status" value="1"/>
</dbReference>
<dbReference type="SUPFAM" id="SSF53335">
    <property type="entry name" value="S-adenosyl-L-methionine-dependent methyltransferases"/>
    <property type="match status" value="2"/>
</dbReference>
<dbReference type="GO" id="GO:0008757">
    <property type="term" value="F:S-adenosylmethionine-dependent methyltransferase activity"/>
    <property type="evidence" value="ECO:0007669"/>
    <property type="project" value="InterPro"/>
</dbReference>
<keyword evidence="2" id="KW-0808">Transferase</keyword>
<keyword evidence="3" id="KW-1185">Reference proteome</keyword>
<dbReference type="InterPro" id="IPR029063">
    <property type="entry name" value="SAM-dependent_MTases_sf"/>
</dbReference>
<gene>
    <name evidence="2" type="ORF">OM075_13410</name>
</gene>
<keyword evidence="2" id="KW-0489">Methyltransferase</keyword>
<dbReference type="InterPro" id="IPR013216">
    <property type="entry name" value="Methyltransf_11"/>
</dbReference>
<reference evidence="2" key="1">
    <citation type="submission" date="2022-10" db="EMBL/GenBank/DDBJ databases">
        <authorList>
            <person name="Yu W.X."/>
        </authorList>
    </citation>
    <scope>NUCLEOTIDE SEQUENCE</scope>
    <source>
        <strain evidence="2">AAT</strain>
    </source>
</reference>
<comment type="caution">
    <text evidence="2">The sequence shown here is derived from an EMBL/GenBank/DDBJ whole genome shotgun (WGS) entry which is preliminary data.</text>
</comment>
<sequence>MKTRNPRSRYHLDIKRNYKVLEVGGGHNPHPRSNMVVDKYIDSNYHRHSDLKVYKHQQFLEADGENLPFKDKEFDYSISNQVLEHTTDPEAFLKEQMRVSKRGYIEVPSVIGEYLFPKKAHKWLILELDNKLILMDKEKYWFNNGPDFGFLFLTWLQKTSIGYKILMDTKPNFMTVRYEWNDTIEFEINPQKDEYIKYFTSYWDEQMVKIFFPHKSNLHEFLESVKSFGNIIRRAFYGKYFLTSN</sequence>
<name>A0AAE3SFV1_9BACT</name>
<dbReference type="AlphaFoldDB" id="A0AAE3SFV1"/>
<evidence type="ECO:0000259" key="1">
    <source>
        <dbReference type="Pfam" id="PF08241"/>
    </source>
</evidence>
<evidence type="ECO:0000313" key="2">
    <source>
        <dbReference type="EMBL" id="MCW3787472.1"/>
    </source>
</evidence>
<dbReference type="GO" id="GO:0032259">
    <property type="term" value="P:methylation"/>
    <property type="evidence" value="ECO:0007669"/>
    <property type="project" value="UniProtKB-KW"/>
</dbReference>
<evidence type="ECO:0000313" key="3">
    <source>
        <dbReference type="Proteomes" id="UP001209229"/>
    </source>
</evidence>